<organism evidence="3 4">
    <name type="scientific">Methylomonas methanica (strain DSM 25384 / MC09)</name>
    <dbReference type="NCBI Taxonomy" id="857087"/>
    <lineage>
        <taxon>Bacteria</taxon>
        <taxon>Pseudomonadati</taxon>
        <taxon>Pseudomonadota</taxon>
        <taxon>Gammaproteobacteria</taxon>
        <taxon>Methylococcales</taxon>
        <taxon>Methylococcaceae</taxon>
        <taxon>Methylomonas</taxon>
    </lineage>
</organism>
<feature type="domain" description="Acyltransferase 3" evidence="2">
    <location>
        <begin position="7"/>
        <end position="334"/>
    </location>
</feature>
<feature type="transmembrane region" description="Helical" evidence="1">
    <location>
        <begin position="292"/>
        <end position="310"/>
    </location>
</feature>
<sequence>MNRVTSIYLDLIRFSAAFIVFLFHAKDKKFTSGWLNSMVGYGGDAVMVFFVLSGFVIAYCVDSKENTLRDYLISRFARLYSVVLPALCLTIVFGLIGSTLDFSIYPRDWLRSYFLKFFTNLFFLNQIWFFNITPFANGPFWSLGYEFWYYMLFAFHTFLTGKFKLLLIFGTILLIGIKILLLFPVWIFGVISYNVCKKNTLSLKFGLCLFFGSVVVYMLYKYHQIPDRINWHMHDFMGCRLSDSLNQSNNFVTSYIVGLLVSINFIGFSVISKSVNNIFLRIEKPVRFCASYTFTLYLLHEPLLNFYAALINNSPADALDQLLLIVLVLLSVCLIGNRTEHKKHQYKKLFNFVYNSLWKKA</sequence>
<evidence type="ECO:0000313" key="3">
    <source>
        <dbReference type="EMBL" id="AEF99635.1"/>
    </source>
</evidence>
<gene>
    <name evidence="3" type="ordered locus">Metme_1207</name>
</gene>
<dbReference type="Proteomes" id="UP000008888">
    <property type="component" value="Chromosome"/>
</dbReference>
<reference key="2">
    <citation type="submission" date="2011-05" db="EMBL/GenBank/DDBJ databases">
        <title>Complete genome sequence of the aerobic marine methanotroph Methylomonas methanica MC09.</title>
        <authorList>
            <person name="Boden R."/>
            <person name="Cunliffe M."/>
            <person name="Scanlan J."/>
            <person name="Moussard H."/>
            <person name="Kits K.D."/>
            <person name="Klotz M."/>
            <person name="Jetten M."/>
            <person name="Vuilleumier S."/>
            <person name="Han J."/>
            <person name="Peters L."/>
            <person name="Mikhailova N."/>
            <person name="Teshima H."/>
            <person name="Tapia R."/>
            <person name="Kyrpides N."/>
            <person name="Ivanova N."/>
            <person name="Pagani I."/>
            <person name="Cheng J.-F."/>
            <person name="Goodwin L."/>
            <person name="Han C."/>
            <person name="Hauser L."/>
            <person name="Land M."/>
            <person name="Lapidus A."/>
            <person name="Lucas S."/>
            <person name="Pitluck S."/>
            <person name="Woyke T."/>
            <person name="Stein L.Y."/>
            <person name="Murrell C."/>
        </authorList>
    </citation>
    <scope>NUCLEOTIDE SEQUENCE</scope>
    <source>
        <strain>MC09</strain>
    </source>
</reference>
<dbReference type="InterPro" id="IPR002656">
    <property type="entry name" value="Acyl_transf_3_dom"/>
</dbReference>
<keyword evidence="1" id="KW-1133">Transmembrane helix</keyword>
<feature type="transmembrane region" description="Helical" evidence="1">
    <location>
        <begin position="82"/>
        <end position="100"/>
    </location>
</feature>
<feature type="transmembrane region" description="Helical" evidence="1">
    <location>
        <begin position="112"/>
        <end position="133"/>
    </location>
</feature>
<accession>F9ZWG6</accession>
<dbReference type="AlphaFoldDB" id="F9ZWG6"/>
<protein>
    <submittedName>
        <fullName evidence="3">Acyltransferase 3</fullName>
    </submittedName>
</protein>
<dbReference type="GO" id="GO:0016747">
    <property type="term" value="F:acyltransferase activity, transferring groups other than amino-acyl groups"/>
    <property type="evidence" value="ECO:0007669"/>
    <property type="project" value="InterPro"/>
</dbReference>
<feature type="transmembrane region" description="Helical" evidence="1">
    <location>
        <begin position="165"/>
        <end position="189"/>
    </location>
</feature>
<dbReference type="GO" id="GO:0000271">
    <property type="term" value="P:polysaccharide biosynthetic process"/>
    <property type="evidence" value="ECO:0007669"/>
    <property type="project" value="TreeGrafter"/>
</dbReference>
<feature type="transmembrane region" description="Helical" evidence="1">
    <location>
        <begin position="45"/>
        <end position="61"/>
    </location>
</feature>
<feature type="transmembrane region" description="Helical" evidence="1">
    <location>
        <begin position="322"/>
        <end position="339"/>
    </location>
</feature>
<dbReference type="EMBL" id="CP002738">
    <property type="protein sequence ID" value="AEF99635.1"/>
    <property type="molecule type" value="Genomic_DNA"/>
</dbReference>
<evidence type="ECO:0000313" key="4">
    <source>
        <dbReference type="Proteomes" id="UP000008888"/>
    </source>
</evidence>
<keyword evidence="1" id="KW-0472">Membrane</keyword>
<name>F9ZWG6_METMM</name>
<dbReference type="PANTHER" id="PTHR23028">
    <property type="entry name" value="ACETYLTRANSFERASE"/>
    <property type="match status" value="1"/>
</dbReference>
<evidence type="ECO:0000256" key="1">
    <source>
        <dbReference type="SAM" id="Phobius"/>
    </source>
</evidence>
<feature type="transmembrane region" description="Helical" evidence="1">
    <location>
        <begin position="201"/>
        <end position="220"/>
    </location>
</feature>
<keyword evidence="4" id="KW-1185">Reference proteome</keyword>
<evidence type="ECO:0000259" key="2">
    <source>
        <dbReference type="Pfam" id="PF01757"/>
    </source>
</evidence>
<dbReference type="GO" id="GO:0016020">
    <property type="term" value="C:membrane"/>
    <property type="evidence" value="ECO:0007669"/>
    <property type="project" value="TreeGrafter"/>
</dbReference>
<keyword evidence="1" id="KW-0812">Transmembrane</keyword>
<keyword evidence="3" id="KW-0012">Acyltransferase</keyword>
<dbReference type="eggNOG" id="COG1835">
    <property type="taxonomic scope" value="Bacteria"/>
</dbReference>
<dbReference type="KEGG" id="mmt:Metme_1207"/>
<dbReference type="Pfam" id="PF01757">
    <property type="entry name" value="Acyl_transf_3"/>
    <property type="match status" value="1"/>
</dbReference>
<feature type="transmembrane region" description="Helical" evidence="1">
    <location>
        <begin position="140"/>
        <end position="159"/>
    </location>
</feature>
<reference evidence="3 4" key="1">
    <citation type="journal article" date="2011" name="J. Bacteriol.">
        <title>Complete Genome Sequence of the Aerobic Marine Methanotroph Methylomonas methanica MC09.</title>
        <authorList>
            <person name="Boden R."/>
            <person name="Cunliffe M."/>
            <person name="Scanlan J."/>
            <person name="Moussard H."/>
            <person name="Kits K.D."/>
            <person name="Klotz M.G."/>
            <person name="Jetten M.S."/>
            <person name="Vuilleumier S."/>
            <person name="Han J."/>
            <person name="Peters L."/>
            <person name="Mikhailova N."/>
            <person name="Teshima H."/>
            <person name="Tapia R."/>
            <person name="Kyrpides N."/>
            <person name="Ivanova N."/>
            <person name="Pagani I."/>
            <person name="Cheng J.F."/>
            <person name="Goodwin L."/>
            <person name="Han C."/>
            <person name="Hauser L."/>
            <person name="Land M.L."/>
            <person name="Lapidus A."/>
            <person name="Lucas S."/>
            <person name="Pitluck S."/>
            <person name="Woyke T."/>
            <person name="Stein L."/>
            <person name="Murrell J.C."/>
        </authorList>
    </citation>
    <scope>NUCLEOTIDE SEQUENCE [LARGE SCALE GENOMIC DNA]</scope>
    <source>
        <strain evidence="3 4">MC09</strain>
    </source>
</reference>
<feature type="transmembrane region" description="Helical" evidence="1">
    <location>
        <begin position="251"/>
        <end position="271"/>
    </location>
</feature>
<dbReference type="HOGENOM" id="CLU_005679_14_1_6"/>
<reference evidence="4" key="3">
    <citation type="submission" date="2011-05" db="EMBL/GenBank/DDBJ databases">
        <title>Complete sequence of Methylomonas methanica MC09.</title>
        <authorList>
            <consortium name="US DOE Joint Genome Institute"/>
            <person name="Lucas S."/>
            <person name="Han J."/>
            <person name="Lapidus A."/>
            <person name="Cheng J.-F."/>
            <person name="Goodwin L."/>
            <person name="Pitluck S."/>
            <person name="Peters L."/>
            <person name="Mikhailova N."/>
            <person name="Teshima H."/>
            <person name="Han C."/>
            <person name="Tapia R."/>
            <person name="Land M."/>
            <person name="Hauser L."/>
            <person name="Kyrpides N."/>
            <person name="Ivanova N."/>
            <person name="Pagani I."/>
            <person name="Stein L."/>
            <person name="Woyke T."/>
        </authorList>
    </citation>
    <scope>NUCLEOTIDE SEQUENCE [LARGE SCALE GENOMIC DNA]</scope>
    <source>
        <strain evidence="4">MC09</strain>
    </source>
</reference>
<dbReference type="InterPro" id="IPR050879">
    <property type="entry name" value="Acyltransferase_3"/>
</dbReference>
<dbReference type="OrthoDB" id="5573943at2"/>
<dbReference type="STRING" id="857087.Metme_1207"/>
<dbReference type="RefSeq" id="WP_013817900.1">
    <property type="nucleotide sequence ID" value="NC_015572.1"/>
</dbReference>
<feature type="transmembrane region" description="Helical" evidence="1">
    <location>
        <begin position="7"/>
        <end position="25"/>
    </location>
</feature>
<keyword evidence="3" id="KW-0808">Transferase</keyword>
<proteinExistence type="predicted"/>
<dbReference type="PANTHER" id="PTHR23028:SF53">
    <property type="entry name" value="ACYL_TRANSF_3 DOMAIN-CONTAINING PROTEIN"/>
    <property type="match status" value="1"/>
</dbReference>